<organism evidence="1">
    <name type="scientific">Klebsiella phage vB_Kpn2-P2</name>
    <dbReference type="NCBI Taxonomy" id="3230849"/>
    <lineage>
        <taxon>Viruses</taxon>
    </lineage>
</organism>
<evidence type="ECO:0000313" key="1">
    <source>
        <dbReference type="EMBL" id="XCG96920.1"/>
    </source>
</evidence>
<reference evidence="1" key="1">
    <citation type="submission" date="2024-05" db="EMBL/GenBank/DDBJ databases">
        <authorList>
            <person name="Ferriol-Gonzalez C."/>
            <person name="Concha-Eloko R."/>
            <person name="Bernabeu-Gimeno M."/>
            <person name="Fernandez-Cuenca F."/>
            <person name="Canada-Garcia J.E."/>
            <person name="Garcia-Cobos S."/>
            <person name="Sanjuan R."/>
            <person name="Domingo-Calap P."/>
        </authorList>
    </citation>
    <scope>NUCLEOTIDE SEQUENCE</scope>
</reference>
<gene>
    <name evidence="1" type="ORF">vBKpn2P2_72</name>
</gene>
<name>A0AAU8EEN2_9VIRU</name>
<accession>A0AAU8EEN2</accession>
<protein>
    <submittedName>
        <fullName evidence="1">Tail protein</fullName>
    </submittedName>
</protein>
<sequence length="194" mass="21431">MITADLSEEVAYYLAQGNVNLALATEIEFSSGVSRYHSATGQIEIGGEIFYGTGQLGDCSVINEENNTSDQQINLTLNGLNNELVAIALNEKVVGRRVTCYIVVFDDDYTAMAYNIIYVGKISQPALSAGGTCAISYNVGNIFQEWSKSKPYRFTDESHVKDHPGDRIFRYVGQMSERSIYWGSKKDAPGFTYS</sequence>
<dbReference type="EMBL" id="PP848851">
    <property type="protein sequence ID" value="XCG96920.1"/>
    <property type="molecule type" value="Genomic_DNA"/>
</dbReference>
<proteinExistence type="predicted"/>